<dbReference type="RefSeq" id="WP_109272191.1">
    <property type="nucleotide sequence ID" value="NZ_QFFF01000002.1"/>
</dbReference>
<gene>
    <name evidence="2" type="ORF">DF286_13340</name>
</gene>
<protein>
    <submittedName>
        <fullName evidence="2">NADPH-dependent oxidoreductase</fullName>
    </submittedName>
</protein>
<reference evidence="2 3" key="1">
    <citation type="submission" date="2018-05" db="EMBL/GenBank/DDBJ databases">
        <title>Genome of Sphingosinicella humi QZX222.</title>
        <authorList>
            <person name="Qiao Z."/>
            <person name="Wang G."/>
        </authorList>
    </citation>
    <scope>NUCLEOTIDE SEQUENCE [LARGE SCALE GENOMIC DNA]</scope>
    <source>
        <strain evidence="2 3">QZX222</strain>
    </source>
</reference>
<evidence type="ECO:0000313" key="2">
    <source>
        <dbReference type="EMBL" id="PWG01129.1"/>
    </source>
</evidence>
<dbReference type="Pfam" id="PF03358">
    <property type="entry name" value="FMN_red"/>
    <property type="match status" value="1"/>
</dbReference>
<dbReference type="InterPro" id="IPR029039">
    <property type="entry name" value="Flavoprotein-like_sf"/>
</dbReference>
<dbReference type="InterPro" id="IPR005025">
    <property type="entry name" value="FMN_Rdtase-like_dom"/>
</dbReference>
<name>A0A2U2IYH5_9SPHN</name>
<evidence type="ECO:0000259" key="1">
    <source>
        <dbReference type="Pfam" id="PF03358"/>
    </source>
</evidence>
<comment type="caution">
    <text evidence="2">The sequence shown here is derived from an EMBL/GenBank/DDBJ whole genome shotgun (WGS) entry which is preliminary data.</text>
</comment>
<organism evidence="2 3">
    <name type="scientific">Allosphingosinicella humi</name>
    <dbReference type="NCBI Taxonomy" id="2068657"/>
    <lineage>
        <taxon>Bacteria</taxon>
        <taxon>Pseudomonadati</taxon>
        <taxon>Pseudomonadota</taxon>
        <taxon>Alphaproteobacteria</taxon>
        <taxon>Sphingomonadales</taxon>
        <taxon>Sphingomonadaceae</taxon>
        <taxon>Allosphingosinicella</taxon>
    </lineage>
</organism>
<dbReference type="Gene3D" id="3.40.50.360">
    <property type="match status" value="1"/>
</dbReference>
<dbReference type="AlphaFoldDB" id="A0A2U2IYH5"/>
<feature type="domain" description="NADPH-dependent FMN reductase-like" evidence="1">
    <location>
        <begin position="6"/>
        <end position="152"/>
    </location>
</feature>
<accession>A0A2U2IYH5</accession>
<dbReference type="GO" id="GO:0016491">
    <property type="term" value="F:oxidoreductase activity"/>
    <property type="evidence" value="ECO:0007669"/>
    <property type="project" value="InterPro"/>
</dbReference>
<dbReference type="Proteomes" id="UP000245916">
    <property type="component" value="Unassembled WGS sequence"/>
</dbReference>
<dbReference type="EMBL" id="QFFF01000002">
    <property type="protein sequence ID" value="PWG01129.1"/>
    <property type="molecule type" value="Genomic_DNA"/>
</dbReference>
<dbReference type="OrthoDB" id="8853249at2"/>
<dbReference type="SUPFAM" id="SSF52218">
    <property type="entry name" value="Flavoproteins"/>
    <property type="match status" value="1"/>
</dbReference>
<keyword evidence="3" id="KW-1185">Reference proteome</keyword>
<sequence length="211" mass="22383">MPLTAIALNCSLKARADETSSTDKMIGVIADALRRHDVTLNETIRVVDHEVKAGVTSDEGEGDAWPEIRRRILAADILILGTPVWLGQMSSVAKRVLERMDAFLGETDDRGRMPSFSKVAVVGIVGNEDGAHSITASLYQALGDVGWTIPAGGACYWVGEAMGKADFKDLPQVPGKVQQTADMLASNAAHVARMLKAEPYPGLPDQSGGGA</sequence>
<evidence type="ECO:0000313" key="3">
    <source>
        <dbReference type="Proteomes" id="UP000245916"/>
    </source>
</evidence>
<proteinExistence type="predicted"/>